<dbReference type="InterPro" id="IPR006578">
    <property type="entry name" value="MADF-dom"/>
</dbReference>
<keyword evidence="4" id="KW-1185">Reference proteome</keyword>
<dbReference type="Proteomes" id="UP000499080">
    <property type="component" value="Unassembled WGS sequence"/>
</dbReference>
<dbReference type="PANTHER" id="PTHR12243">
    <property type="entry name" value="MADF DOMAIN TRANSCRIPTION FACTOR"/>
    <property type="match status" value="1"/>
</dbReference>
<dbReference type="GO" id="GO:0005634">
    <property type="term" value="C:nucleus"/>
    <property type="evidence" value="ECO:0007669"/>
    <property type="project" value="TreeGrafter"/>
</dbReference>
<protein>
    <recommendedName>
        <fullName evidence="2">MADF domain-containing protein</fullName>
    </recommendedName>
</protein>
<evidence type="ECO:0000256" key="1">
    <source>
        <dbReference type="SAM" id="MobiDB-lite"/>
    </source>
</evidence>
<feature type="region of interest" description="Disordered" evidence="1">
    <location>
        <begin position="124"/>
        <end position="155"/>
    </location>
</feature>
<dbReference type="EMBL" id="BGPR01000025">
    <property type="protein sequence ID" value="GBL81525.1"/>
    <property type="molecule type" value="Genomic_DNA"/>
</dbReference>
<organism evidence="3 4">
    <name type="scientific">Araneus ventricosus</name>
    <name type="common">Orbweaver spider</name>
    <name type="synonym">Epeira ventricosa</name>
    <dbReference type="NCBI Taxonomy" id="182803"/>
    <lineage>
        <taxon>Eukaryota</taxon>
        <taxon>Metazoa</taxon>
        <taxon>Ecdysozoa</taxon>
        <taxon>Arthropoda</taxon>
        <taxon>Chelicerata</taxon>
        <taxon>Arachnida</taxon>
        <taxon>Araneae</taxon>
        <taxon>Araneomorphae</taxon>
        <taxon>Entelegynae</taxon>
        <taxon>Araneoidea</taxon>
        <taxon>Araneidae</taxon>
        <taxon>Araneus</taxon>
    </lineage>
</organism>
<dbReference type="OrthoDB" id="6437197at2759"/>
<evidence type="ECO:0000259" key="2">
    <source>
        <dbReference type="PROSITE" id="PS51029"/>
    </source>
</evidence>
<feature type="domain" description="MADF" evidence="2">
    <location>
        <begin position="9"/>
        <end position="106"/>
    </location>
</feature>
<evidence type="ECO:0000313" key="4">
    <source>
        <dbReference type="Proteomes" id="UP000499080"/>
    </source>
</evidence>
<dbReference type="PANTHER" id="PTHR12243:SF67">
    <property type="entry name" value="COREPRESSOR OF PANGOLIN, ISOFORM A-RELATED"/>
    <property type="match status" value="1"/>
</dbReference>
<gene>
    <name evidence="3" type="ORF">AVEN_143776_1</name>
</gene>
<dbReference type="Pfam" id="PF10545">
    <property type="entry name" value="MADF_DNA_bdg"/>
    <property type="match status" value="1"/>
</dbReference>
<dbReference type="GO" id="GO:0005667">
    <property type="term" value="C:transcription regulator complex"/>
    <property type="evidence" value="ECO:0007669"/>
    <property type="project" value="TreeGrafter"/>
</dbReference>
<name>A0A4Y2AQQ2_ARAVE</name>
<dbReference type="PROSITE" id="PS51029">
    <property type="entry name" value="MADF"/>
    <property type="match status" value="1"/>
</dbReference>
<dbReference type="SMART" id="SM00595">
    <property type="entry name" value="MADF"/>
    <property type="match status" value="1"/>
</dbReference>
<proteinExistence type="predicted"/>
<dbReference type="GO" id="GO:0006357">
    <property type="term" value="P:regulation of transcription by RNA polymerase II"/>
    <property type="evidence" value="ECO:0007669"/>
    <property type="project" value="TreeGrafter"/>
</dbReference>
<sequence length="227" mass="26571">MACKFDVTVLCELVEARPCLWDKRSASYKNKVVRERSWEEIFTFLDDEYDAKTSSEKKETGEKIMNKWTNIRDAFIRSLKSKSGQAAKKKNYIYHEHLQFLLTSQEPSDTDSSMLLEESLEQNNTTLDVEEDSTNSSTSINKPAKKRSRSNKELTDIEKERMIELKRPRLEEPKCTFFTSFEEYVADMTEIEKLKLHMDILKSISEIKASRPQAVPMYVYTHENQIV</sequence>
<evidence type="ECO:0000313" key="3">
    <source>
        <dbReference type="EMBL" id="GBL81525.1"/>
    </source>
</evidence>
<dbReference type="AlphaFoldDB" id="A0A4Y2AQQ2"/>
<accession>A0A4Y2AQQ2</accession>
<comment type="caution">
    <text evidence="3">The sequence shown here is derived from an EMBL/GenBank/DDBJ whole genome shotgun (WGS) entry which is preliminary data.</text>
</comment>
<dbReference type="InterPro" id="IPR039353">
    <property type="entry name" value="TF_Adf1"/>
</dbReference>
<reference evidence="3 4" key="1">
    <citation type="journal article" date="2019" name="Sci. Rep.">
        <title>Orb-weaving spider Araneus ventricosus genome elucidates the spidroin gene catalogue.</title>
        <authorList>
            <person name="Kono N."/>
            <person name="Nakamura H."/>
            <person name="Ohtoshi R."/>
            <person name="Moran D.A.P."/>
            <person name="Shinohara A."/>
            <person name="Yoshida Y."/>
            <person name="Fujiwara M."/>
            <person name="Mori M."/>
            <person name="Tomita M."/>
            <person name="Arakawa K."/>
        </authorList>
    </citation>
    <scope>NUCLEOTIDE SEQUENCE [LARGE SCALE GENOMIC DNA]</scope>
</reference>